<evidence type="ECO:0000313" key="1">
    <source>
        <dbReference type="EMBL" id="RZD19491.1"/>
    </source>
</evidence>
<proteinExistence type="predicted"/>
<dbReference type="AlphaFoldDB" id="A0A519BQD3"/>
<organism evidence="1 2">
    <name type="scientific">Candidatus Acididesulfobacter diazotrophicus</name>
    <dbReference type="NCBI Taxonomy" id="2597226"/>
    <lineage>
        <taxon>Bacteria</taxon>
        <taxon>Deltaproteobacteria</taxon>
        <taxon>Candidatus Acidulodesulfobacterales</taxon>
        <taxon>Candidatus Acididesulfobacter</taxon>
    </lineage>
</organism>
<dbReference type="EMBL" id="SGBB01000001">
    <property type="protein sequence ID" value="RZD19491.1"/>
    <property type="molecule type" value="Genomic_DNA"/>
</dbReference>
<protein>
    <submittedName>
        <fullName evidence="1">Uncharacterized protein</fullName>
    </submittedName>
</protein>
<sequence>MDNKNNKVWKIDTLSFSGLLKWEQIDLLVEKVKNSNEKWYYNYTQIDNPTTEMTAEEAGNFLNERSSEIKELDKICGWFYVYTMDNPEIIKIYHPRMSGGSSCSIITPPPWIIVSIEKPEEIANIESYKPVIKKSKKGIFRYFS</sequence>
<name>A0A519BQD3_9DELT</name>
<dbReference type="Proteomes" id="UP000319296">
    <property type="component" value="Unassembled WGS sequence"/>
</dbReference>
<accession>A0A519BQD3</accession>
<reference evidence="1 2" key="1">
    <citation type="journal article" date="2019" name="ISME J.">
        <title>Insights into ecological role of a new deltaproteobacterial order Candidatus Acidulodesulfobacterales by metagenomics and metatranscriptomics.</title>
        <authorList>
            <person name="Tan S."/>
            <person name="Liu J."/>
            <person name="Fang Y."/>
            <person name="Hedlund B.P."/>
            <person name="Lian Z.H."/>
            <person name="Huang L.Y."/>
            <person name="Li J.T."/>
            <person name="Huang L.N."/>
            <person name="Li W.J."/>
            <person name="Jiang H.C."/>
            <person name="Dong H.L."/>
            <person name="Shu W.S."/>
        </authorList>
    </citation>
    <scope>NUCLEOTIDE SEQUENCE [LARGE SCALE GENOMIC DNA]</scope>
    <source>
        <strain evidence="1">AP1</strain>
    </source>
</reference>
<evidence type="ECO:0000313" key="2">
    <source>
        <dbReference type="Proteomes" id="UP000319296"/>
    </source>
</evidence>
<gene>
    <name evidence="1" type="ORF">EVG15_01000</name>
</gene>
<comment type="caution">
    <text evidence="1">The sequence shown here is derived from an EMBL/GenBank/DDBJ whole genome shotgun (WGS) entry which is preliminary data.</text>
</comment>